<keyword evidence="1" id="KW-0813">Transport</keyword>
<keyword evidence="1" id="KW-0915">Sodium</keyword>
<dbReference type="InterPro" id="IPR056147">
    <property type="entry name" value="NQRA_N"/>
</dbReference>
<dbReference type="AlphaFoldDB" id="A0A0C1HAI3"/>
<dbReference type="Pfam" id="PF05896">
    <property type="entry name" value="NQRA_N"/>
    <property type="match status" value="1"/>
</dbReference>
<keyword evidence="1" id="KW-0520">NAD</keyword>
<keyword evidence="1" id="KW-0739">Sodium transport</keyword>
<dbReference type="InterPro" id="IPR056148">
    <property type="entry name" value="NQRA_2nd"/>
</dbReference>
<comment type="similarity">
    <text evidence="1">Belongs to the NqrA family.</text>
</comment>
<evidence type="ECO:0000259" key="3">
    <source>
        <dbReference type="Pfam" id="PF24836"/>
    </source>
</evidence>
<organism evidence="4 5">
    <name type="scientific">Candidatus Protochlamydia amoebophila</name>
    <dbReference type="NCBI Taxonomy" id="362787"/>
    <lineage>
        <taxon>Bacteria</taxon>
        <taxon>Pseudomonadati</taxon>
        <taxon>Chlamydiota</taxon>
        <taxon>Chlamydiia</taxon>
        <taxon>Parachlamydiales</taxon>
        <taxon>Parachlamydiaceae</taxon>
        <taxon>Candidatus Protochlamydia</taxon>
    </lineage>
</organism>
<dbReference type="GO" id="GO:0016655">
    <property type="term" value="F:oxidoreductase activity, acting on NAD(P)H, quinone or similar compound as acceptor"/>
    <property type="evidence" value="ECO:0007669"/>
    <property type="project" value="UniProtKB-UniRule"/>
</dbReference>
<protein>
    <recommendedName>
        <fullName evidence="1">Na(+)-translocating NADH-quinone reductase subunit A</fullName>
        <shortName evidence="1">Na(+)-NQR subunit A</shortName>
        <shortName evidence="1">Na(+)-translocating NQR subunit A</shortName>
        <ecNumber evidence="1">7.2.1.1</ecNumber>
    </recommendedName>
    <alternativeName>
        <fullName evidence="1">NQR complex subunit A</fullName>
    </alternativeName>
    <alternativeName>
        <fullName evidence="1">NQR-1 subunit A</fullName>
    </alternativeName>
</protein>
<evidence type="ECO:0000256" key="1">
    <source>
        <dbReference type="HAMAP-Rule" id="MF_00425"/>
    </source>
</evidence>
<keyword evidence="1" id="KW-1278">Translocase</keyword>
<keyword evidence="1" id="KW-0830">Ubiquinone</keyword>
<gene>
    <name evidence="1 4" type="primary">nqrA</name>
    <name evidence="4" type="ORF">DB44_AL00780</name>
</gene>
<evidence type="ECO:0000259" key="2">
    <source>
        <dbReference type="Pfam" id="PF05896"/>
    </source>
</evidence>
<keyword evidence="1" id="KW-0406">Ion transport</keyword>
<dbReference type="NCBIfam" id="NF003761">
    <property type="entry name" value="PRK05352.1-4"/>
    <property type="match status" value="1"/>
</dbReference>
<dbReference type="EC" id="7.2.1.1" evidence="1"/>
<dbReference type="EMBL" id="JSAN01000011">
    <property type="protein sequence ID" value="KIC74384.1"/>
    <property type="molecule type" value="Genomic_DNA"/>
</dbReference>
<reference evidence="4 5" key="1">
    <citation type="journal article" date="2014" name="Mol. Biol. Evol.">
        <title>Massive expansion of Ubiquitination-related gene families within the Chlamydiae.</title>
        <authorList>
            <person name="Domman D."/>
            <person name="Collingro A."/>
            <person name="Lagkouvardos I."/>
            <person name="Gehre L."/>
            <person name="Weinmaier T."/>
            <person name="Rattei T."/>
            <person name="Subtil A."/>
            <person name="Horn M."/>
        </authorList>
    </citation>
    <scope>NUCLEOTIDE SEQUENCE [LARGE SCALE GENOMIC DNA]</scope>
    <source>
        <strain evidence="4 5">EI2</strain>
    </source>
</reference>
<dbReference type="GO" id="GO:0006814">
    <property type="term" value="P:sodium ion transport"/>
    <property type="evidence" value="ECO:0007669"/>
    <property type="project" value="UniProtKB-UniRule"/>
</dbReference>
<feature type="domain" description="NqrA second alpha/beta" evidence="3">
    <location>
        <begin position="134"/>
        <end position="278"/>
    </location>
</feature>
<comment type="catalytic activity">
    <reaction evidence="1">
        <text>a ubiquinone + n Na(+)(in) + NADH + H(+) = a ubiquinol + n Na(+)(out) + NAD(+)</text>
        <dbReference type="Rhea" id="RHEA:47748"/>
        <dbReference type="Rhea" id="RHEA-COMP:9565"/>
        <dbReference type="Rhea" id="RHEA-COMP:9566"/>
        <dbReference type="ChEBI" id="CHEBI:15378"/>
        <dbReference type="ChEBI" id="CHEBI:16389"/>
        <dbReference type="ChEBI" id="CHEBI:17976"/>
        <dbReference type="ChEBI" id="CHEBI:29101"/>
        <dbReference type="ChEBI" id="CHEBI:57540"/>
        <dbReference type="ChEBI" id="CHEBI:57945"/>
        <dbReference type="EC" id="7.2.1.1"/>
    </reaction>
</comment>
<comment type="caution">
    <text evidence="4">The sequence shown here is derived from an EMBL/GenBank/DDBJ whole genome shotgun (WGS) entry which is preliminary data.</text>
</comment>
<comment type="function">
    <text evidence="1">NQR complex catalyzes the reduction of ubiquinone-1 to ubiquinol by two successive reactions, coupled with the transport of Na(+) ions from the cytoplasm to the periplasm. NqrA to NqrE are probably involved in the second step, the conversion of ubisemiquinone to ubiquinol.</text>
</comment>
<dbReference type="PATRIC" id="fig|362787.3.peg.111"/>
<dbReference type="PANTHER" id="PTHR37839">
    <property type="entry name" value="NA(+)-TRANSLOCATING NADH-QUINONE REDUCTASE SUBUNIT A"/>
    <property type="match status" value="1"/>
</dbReference>
<keyword evidence="4" id="KW-0560">Oxidoreductase</keyword>
<dbReference type="PANTHER" id="PTHR37839:SF1">
    <property type="entry name" value="NA(+)-TRANSLOCATING NADH-QUINONE REDUCTASE SUBUNIT A"/>
    <property type="match status" value="1"/>
</dbReference>
<feature type="domain" description="NqrA N-terminal barrel-sandwich hybrid" evidence="2">
    <location>
        <begin position="15"/>
        <end position="116"/>
    </location>
</feature>
<evidence type="ECO:0000313" key="4">
    <source>
        <dbReference type="EMBL" id="KIC74384.1"/>
    </source>
</evidence>
<sequence>MFFNRILRMKFMSHIKITKGLDIPIKGKPEGIPKLLVASGEAHALKNPVQIALDFNPFEDLRFKLLVQVGEKVKLGQPLAEDKDTPGRYFVSPAGGVVREIRRGLKRRLLDIVVETSNHEEVKKHPLLSLNTASREELVGALMTGGLFARIRQRPFNFLANPQQIPRSIFVKAVESAPFTPPPDMQVKGYEKEFQEGLKTLAKLTNGAVHLIYQKDNLEPAFFNAEGVQKHTVEGPHPIGNVSLHIQHIDPIYSPQDVIWTLDVHTVVAIGYFLLRGEYLVNRVISIAGTGILEGKTGFFQVREGFPISSLIAGRVAKGVVRFISGNPLNGRQVSAEDFLGYYDYVFCAIPENIKREFMHFFRLGIDKYTFSKTYLSGHLDNSQREYDFTTSQHGEERAFIDSTLYDKVNPLSVSIMHLVKAVLAEDYDLAVELGLLEVDAEDFDLATFVDPSKIEMNQIIRQGLKRYAADILK</sequence>
<evidence type="ECO:0000313" key="5">
    <source>
        <dbReference type="Proteomes" id="UP000031465"/>
    </source>
</evidence>
<proteinExistence type="inferred from homology"/>
<dbReference type="Pfam" id="PF24836">
    <property type="entry name" value="NQRA_2nd"/>
    <property type="match status" value="1"/>
</dbReference>
<comment type="subunit">
    <text evidence="1">Composed of six subunits; NqrA, NqrB, NqrC, NqrD, NqrE and NqrF.</text>
</comment>
<dbReference type="Proteomes" id="UP000031465">
    <property type="component" value="Unassembled WGS sequence"/>
</dbReference>
<name>A0A0C1HAI3_9BACT</name>
<dbReference type="NCBIfam" id="TIGR01936">
    <property type="entry name" value="nqrA"/>
    <property type="match status" value="1"/>
</dbReference>
<dbReference type="InterPro" id="IPR008703">
    <property type="entry name" value="NqrA"/>
</dbReference>
<accession>A0A0C1HAI3</accession>
<dbReference type="HAMAP" id="MF_00425">
    <property type="entry name" value="NqrA"/>
    <property type="match status" value="1"/>
</dbReference>